<dbReference type="CDD" id="cd06976">
    <property type="entry name" value="cupin_MtlR-like_N"/>
    <property type="match status" value="1"/>
</dbReference>
<dbReference type="SUPFAM" id="SSF46689">
    <property type="entry name" value="Homeodomain-like"/>
    <property type="match status" value="1"/>
</dbReference>
<dbReference type="InterPro" id="IPR009057">
    <property type="entry name" value="Homeodomain-like_sf"/>
</dbReference>
<dbReference type="PANTHER" id="PTHR43280">
    <property type="entry name" value="ARAC-FAMILY TRANSCRIPTIONAL REGULATOR"/>
    <property type="match status" value="1"/>
</dbReference>
<feature type="domain" description="HTH araC/xylS-type" evidence="4">
    <location>
        <begin position="178"/>
        <end position="276"/>
    </location>
</feature>
<dbReference type="STRING" id="915059.NH26_08260"/>
<dbReference type="EMBL" id="JRYR02000001">
    <property type="protein sequence ID" value="OHX66344.1"/>
    <property type="molecule type" value="Genomic_DNA"/>
</dbReference>
<dbReference type="SUPFAM" id="SSF51182">
    <property type="entry name" value="RmlC-like cupins"/>
    <property type="match status" value="1"/>
</dbReference>
<dbReference type="GO" id="GO:0003700">
    <property type="term" value="F:DNA-binding transcription factor activity"/>
    <property type="evidence" value="ECO:0007669"/>
    <property type="project" value="InterPro"/>
</dbReference>
<dbReference type="Gene3D" id="1.10.10.60">
    <property type="entry name" value="Homeodomain-like"/>
    <property type="match status" value="2"/>
</dbReference>
<evidence type="ECO:0000313" key="6">
    <source>
        <dbReference type="Proteomes" id="UP000179797"/>
    </source>
</evidence>
<dbReference type="Pfam" id="PF12833">
    <property type="entry name" value="HTH_18"/>
    <property type="match status" value="1"/>
</dbReference>
<evidence type="ECO:0000256" key="2">
    <source>
        <dbReference type="ARBA" id="ARBA00023125"/>
    </source>
</evidence>
<organism evidence="5 6">
    <name type="scientific">Flammeovirga pacifica</name>
    <dbReference type="NCBI Taxonomy" id="915059"/>
    <lineage>
        <taxon>Bacteria</taxon>
        <taxon>Pseudomonadati</taxon>
        <taxon>Bacteroidota</taxon>
        <taxon>Cytophagia</taxon>
        <taxon>Cytophagales</taxon>
        <taxon>Flammeovirgaceae</taxon>
        <taxon>Flammeovirga</taxon>
    </lineage>
</organism>
<sequence length="280" mass="33372">MKAFLEKVITQDESTLRAFKYDDKQFVTPWHLHPEYELTYIVKSNGSRYVGNNVNDYHPGELVLLGPNLPHCWKDDSNDEDNVESLVFQWPKELIDPLFSFSDIKYVFQNVDRGILFENPDSINIKEKMLAIIEANHWERYAKFITLLGELHQLKVKEILAGESYSYDSSKDTNNRIDIVQNFVEKNFSRKIKLSEIAEELNMTEQSFSRFFSKNMQRPFFVYLNEYRINRVSRLLLETDMQVAEIGYTCGYESLPFFYQQFKKFKVYSPLEFRKMYRKI</sequence>
<evidence type="ECO:0000313" key="5">
    <source>
        <dbReference type="EMBL" id="OHX66344.1"/>
    </source>
</evidence>
<keyword evidence="6" id="KW-1185">Reference proteome</keyword>
<evidence type="ECO:0000256" key="1">
    <source>
        <dbReference type="ARBA" id="ARBA00023015"/>
    </source>
</evidence>
<proteinExistence type="predicted"/>
<keyword evidence="1" id="KW-0805">Transcription regulation</keyword>
<keyword evidence="3" id="KW-0804">Transcription</keyword>
<dbReference type="PANTHER" id="PTHR43280:SF27">
    <property type="entry name" value="TRANSCRIPTIONAL REGULATOR MTLR"/>
    <property type="match status" value="1"/>
</dbReference>
<dbReference type="Gene3D" id="2.60.120.10">
    <property type="entry name" value="Jelly Rolls"/>
    <property type="match status" value="1"/>
</dbReference>
<dbReference type="InterPro" id="IPR011051">
    <property type="entry name" value="RmlC_Cupin_sf"/>
</dbReference>
<comment type="caution">
    <text evidence="5">The sequence shown here is derived from an EMBL/GenBank/DDBJ whole genome shotgun (WGS) entry which is preliminary data.</text>
</comment>
<dbReference type="AlphaFoldDB" id="A0A1S1YZA2"/>
<protein>
    <recommendedName>
        <fullName evidence="4">HTH araC/xylS-type domain-containing protein</fullName>
    </recommendedName>
</protein>
<dbReference type="GO" id="GO:0043565">
    <property type="term" value="F:sequence-specific DNA binding"/>
    <property type="evidence" value="ECO:0007669"/>
    <property type="project" value="InterPro"/>
</dbReference>
<dbReference type="SMART" id="SM00342">
    <property type="entry name" value="HTH_ARAC"/>
    <property type="match status" value="1"/>
</dbReference>
<evidence type="ECO:0000259" key="4">
    <source>
        <dbReference type="PROSITE" id="PS01124"/>
    </source>
</evidence>
<evidence type="ECO:0000256" key="3">
    <source>
        <dbReference type="ARBA" id="ARBA00023163"/>
    </source>
</evidence>
<accession>A0A1S1YZA2</accession>
<dbReference type="RefSeq" id="WP_044224874.1">
    <property type="nucleotide sequence ID" value="NZ_JRYR02000001.1"/>
</dbReference>
<dbReference type="InterPro" id="IPR018060">
    <property type="entry name" value="HTH_AraC"/>
</dbReference>
<dbReference type="OrthoDB" id="792101at2"/>
<reference evidence="5 6" key="1">
    <citation type="journal article" date="2012" name="Int. J. Syst. Evol. Microbiol.">
        <title>Flammeovirga pacifica sp. nov., isolated from deep-sea sediment.</title>
        <authorList>
            <person name="Xu H."/>
            <person name="Fu Y."/>
            <person name="Yang N."/>
            <person name="Ding Z."/>
            <person name="Lai Q."/>
            <person name="Zeng R."/>
        </authorList>
    </citation>
    <scope>NUCLEOTIDE SEQUENCE [LARGE SCALE GENOMIC DNA]</scope>
    <source>
        <strain evidence="6">DSM 24597 / LMG 26175 / WPAGA1</strain>
    </source>
</reference>
<keyword evidence="2" id="KW-0238">DNA-binding</keyword>
<dbReference type="InterPro" id="IPR014710">
    <property type="entry name" value="RmlC-like_jellyroll"/>
</dbReference>
<dbReference type="PROSITE" id="PS01124">
    <property type="entry name" value="HTH_ARAC_FAMILY_2"/>
    <property type="match status" value="1"/>
</dbReference>
<gene>
    <name evidence="5" type="ORF">NH26_08260</name>
</gene>
<dbReference type="Proteomes" id="UP000179797">
    <property type="component" value="Unassembled WGS sequence"/>
</dbReference>
<name>A0A1S1YZA2_FLAPC</name>